<comment type="similarity">
    <text evidence="1 5">Belongs to the archease family.</text>
</comment>
<dbReference type="EMBL" id="MSDW01000001">
    <property type="protein sequence ID" value="OKY78470.1"/>
    <property type="molecule type" value="Genomic_DNA"/>
</dbReference>
<dbReference type="InterPro" id="IPR002804">
    <property type="entry name" value="Archease"/>
</dbReference>
<comment type="function">
    <text evidence="5">Activates the tRNA-splicing ligase complex by facilitating the enzymatic turnover of catalytic subunit RtcB. Acts by promoting the guanylylation of RtcB, a key intermediate step in tRNA ligation. Can also alter the NTP specificity of RtcB such that ATP, dGTP or ITP is used efficiently.</text>
</comment>
<keyword evidence="2 5" id="KW-0819">tRNA processing</keyword>
<feature type="binding site" evidence="5">
    <location>
        <position position="16"/>
    </location>
    <ligand>
        <name>Ca(2+)</name>
        <dbReference type="ChEBI" id="CHEBI:29108"/>
    </ligand>
</feature>
<evidence type="ECO:0000256" key="4">
    <source>
        <dbReference type="ARBA" id="ARBA00022837"/>
    </source>
</evidence>
<keyword evidence="7" id="KW-0436">Ligase</keyword>
<dbReference type="GO" id="GO:0006388">
    <property type="term" value="P:tRNA splicing, via endonucleolytic cleavage and ligation"/>
    <property type="evidence" value="ECO:0007669"/>
    <property type="project" value="UniProtKB-UniRule"/>
</dbReference>
<dbReference type="GO" id="GO:0016874">
    <property type="term" value="F:ligase activity"/>
    <property type="evidence" value="ECO:0007669"/>
    <property type="project" value="UniProtKB-KW"/>
</dbReference>
<dbReference type="Gene3D" id="3.55.10.10">
    <property type="entry name" value="Archease domain"/>
    <property type="match status" value="1"/>
</dbReference>
<keyword evidence="3 5" id="KW-0479">Metal-binding</keyword>
<evidence type="ECO:0000256" key="1">
    <source>
        <dbReference type="ARBA" id="ARBA00007963"/>
    </source>
</evidence>
<feature type="binding site" evidence="5">
    <location>
        <position position="143"/>
    </location>
    <ligand>
        <name>Ca(2+)</name>
        <dbReference type="ChEBI" id="CHEBI:29108"/>
    </ligand>
</feature>
<keyword evidence="8" id="KW-1185">Reference proteome</keyword>
<dbReference type="HAMAP" id="MF_01222">
    <property type="entry name" value="Archease_arch"/>
    <property type="match status" value="1"/>
</dbReference>
<proteinExistence type="inferred from homology"/>
<comment type="caution">
    <text evidence="7">The sequence shown here is derived from an EMBL/GenBank/DDBJ whole genome shotgun (WGS) entry which is preliminary data.</text>
</comment>
<dbReference type="FunCoup" id="A0A1Q6DVR4">
    <property type="interactions" value="36"/>
</dbReference>
<dbReference type="InterPro" id="IPR023572">
    <property type="entry name" value="Archease_dom"/>
</dbReference>
<evidence type="ECO:0000256" key="2">
    <source>
        <dbReference type="ARBA" id="ARBA00022694"/>
    </source>
</evidence>
<gene>
    <name evidence="7" type="ORF">BTN85_0961</name>
</gene>
<evidence type="ECO:0000256" key="5">
    <source>
        <dbReference type="HAMAP-Rule" id="MF_01222"/>
    </source>
</evidence>
<reference evidence="7" key="1">
    <citation type="submission" date="2016-12" db="EMBL/GenBank/DDBJ databases">
        <title>Discovery of methanogenic haloarchaea.</title>
        <authorList>
            <person name="Sorokin D.Y."/>
            <person name="Makarova K.S."/>
            <person name="Abbas B."/>
            <person name="Ferrer M."/>
            <person name="Golyshin P.N."/>
        </authorList>
    </citation>
    <scope>NUCLEOTIDE SEQUENCE [LARGE SCALE GENOMIC DNA]</scope>
    <source>
        <strain evidence="7">HMET1</strain>
    </source>
</reference>
<name>A0A1Q6DVR4_METT1</name>
<feature type="binding site" evidence="5">
    <location>
        <position position="144"/>
    </location>
    <ligand>
        <name>Ca(2+)</name>
        <dbReference type="ChEBI" id="CHEBI:29108"/>
    </ligand>
</feature>
<sequence length="144" mass="16879">MNLNKKDFEFIEHTADAKFKAYGKNLNEVLENAAYATFRSMLDLSDVEPTLKKEINLSSSELDELLFNWISELIYYFDAENIVFKDFNAQVEKTKQGYELFSKVYGEKINPKKHKFETEVKAITYHDLEIEEKNGYQVQVVLDT</sequence>
<dbReference type="PANTHER" id="PTHR12682">
    <property type="entry name" value="ARCHEASE"/>
    <property type="match status" value="1"/>
</dbReference>
<feature type="domain" description="Archease" evidence="6">
    <location>
        <begin position="8"/>
        <end position="143"/>
    </location>
</feature>
<dbReference type="Proteomes" id="UP000185744">
    <property type="component" value="Unassembled WGS sequence"/>
</dbReference>
<evidence type="ECO:0000259" key="6">
    <source>
        <dbReference type="Pfam" id="PF01951"/>
    </source>
</evidence>
<dbReference type="AlphaFoldDB" id="A0A1Q6DVR4"/>
<accession>A0A1Q6DVR4</accession>
<evidence type="ECO:0000313" key="8">
    <source>
        <dbReference type="Proteomes" id="UP000185744"/>
    </source>
</evidence>
<dbReference type="PANTHER" id="PTHR12682:SF11">
    <property type="entry name" value="PROTEIN ARCHEASE"/>
    <property type="match status" value="1"/>
</dbReference>
<dbReference type="Pfam" id="PF01951">
    <property type="entry name" value="Archease"/>
    <property type="match status" value="1"/>
</dbReference>
<evidence type="ECO:0000313" key="7">
    <source>
        <dbReference type="EMBL" id="OKY78470.1"/>
    </source>
</evidence>
<dbReference type="InterPro" id="IPR022952">
    <property type="entry name" value="Archease_arc"/>
</dbReference>
<dbReference type="InterPro" id="IPR036820">
    <property type="entry name" value="Archease_dom_sf"/>
</dbReference>
<keyword evidence="4 5" id="KW-0106">Calcium</keyword>
<dbReference type="NCBIfam" id="NF001617">
    <property type="entry name" value="PRK00407.1"/>
    <property type="match status" value="1"/>
</dbReference>
<dbReference type="InParanoid" id="A0A1Q6DVR4"/>
<dbReference type="SUPFAM" id="SSF69819">
    <property type="entry name" value="MTH1598-like"/>
    <property type="match status" value="1"/>
</dbReference>
<organism evidence="7 8">
    <name type="scientific">Methanohalarchaeum thermophilum</name>
    <dbReference type="NCBI Taxonomy" id="1903181"/>
    <lineage>
        <taxon>Archaea</taxon>
        <taxon>Methanobacteriati</taxon>
        <taxon>Methanobacteriota</taxon>
        <taxon>Methanonatronarchaeia</taxon>
        <taxon>Methanonatronarchaeales</taxon>
        <taxon>Methanonatronarchaeaceae</taxon>
        <taxon>Candidatus Methanohalarchaeum</taxon>
    </lineage>
</organism>
<protein>
    <recommendedName>
        <fullName evidence="5">Protein archease</fullName>
    </recommendedName>
</protein>
<dbReference type="GO" id="GO:0005509">
    <property type="term" value="F:calcium ion binding"/>
    <property type="evidence" value="ECO:0007669"/>
    <property type="project" value="UniProtKB-UniRule"/>
</dbReference>
<dbReference type="STRING" id="1903181.BTN85_0961"/>
<evidence type="ECO:0000256" key="3">
    <source>
        <dbReference type="ARBA" id="ARBA00022723"/>
    </source>
</evidence>